<evidence type="ECO:0000313" key="1">
    <source>
        <dbReference type="EMBL" id="TGY66105.1"/>
    </source>
</evidence>
<dbReference type="EMBL" id="SRYG01000009">
    <property type="protein sequence ID" value="TGY66105.1"/>
    <property type="molecule type" value="Genomic_DNA"/>
</dbReference>
<keyword evidence="2" id="KW-1185">Reference proteome</keyword>
<sequence>MEKWTQEQYATRILEQKQEAHDKMWLYIELNAKDFMNECEPGVKNLSSCCKAMVAAMLEGDGYIVEPKIRTKVAGALTIRYYVDNLSPERRTYAQAMAQA</sequence>
<gene>
    <name evidence="1" type="ORF">E5336_05430</name>
</gene>
<name>A0AC61R7J2_9FIRM</name>
<evidence type="ECO:0000313" key="2">
    <source>
        <dbReference type="Proteomes" id="UP000308836"/>
    </source>
</evidence>
<accession>A0AC61R7J2</accession>
<dbReference type="Proteomes" id="UP000308836">
    <property type="component" value="Unassembled WGS sequence"/>
</dbReference>
<protein>
    <submittedName>
        <fullName evidence="1">Uncharacterized protein</fullName>
    </submittedName>
</protein>
<proteinExistence type="predicted"/>
<reference evidence="1" key="1">
    <citation type="submission" date="2019-04" db="EMBL/GenBank/DDBJ databases">
        <title>Microbes associate with the intestines of laboratory mice.</title>
        <authorList>
            <person name="Navarre W."/>
            <person name="Wong E."/>
            <person name="Huang K."/>
            <person name="Tropini C."/>
            <person name="Ng K."/>
            <person name="Yu B."/>
        </authorList>
    </citation>
    <scope>NUCLEOTIDE SEQUENCE</scope>
    <source>
        <strain evidence="1">NM09_H32</strain>
    </source>
</reference>
<comment type="caution">
    <text evidence="1">The sequence shown here is derived from an EMBL/GenBank/DDBJ whole genome shotgun (WGS) entry which is preliminary data.</text>
</comment>
<organism evidence="1 2">
    <name type="scientific">Dubosiella muris</name>
    <dbReference type="NCBI Taxonomy" id="3038133"/>
    <lineage>
        <taxon>Bacteria</taxon>
        <taxon>Bacillati</taxon>
        <taxon>Bacillota</taxon>
        <taxon>Erysipelotrichia</taxon>
        <taxon>Erysipelotrichales</taxon>
        <taxon>Erysipelotrichaceae</taxon>
        <taxon>Dubosiella</taxon>
    </lineage>
</organism>